<dbReference type="PANTHER" id="PTHR21255:SF65">
    <property type="entry name" value="TCTEX1 DOMAIN-CONTAINING PROTEIN 2"/>
    <property type="match status" value="1"/>
</dbReference>
<dbReference type="Pfam" id="PF03645">
    <property type="entry name" value="Tctex-1"/>
    <property type="match status" value="1"/>
</dbReference>
<dbReference type="CDD" id="cd21451">
    <property type="entry name" value="DLC-like_TCTEX1D"/>
    <property type="match status" value="1"/>
</dbReference>
<reference evidence="4" key="1">
    <citation type="submission" date="2025-08" db="UniProtKB">
        <authorList>
            <consortium name="RefSeq"/>
        </authorList>
    </citation>
    <scope>IDENTIFICATION</scope>
    <source>
        <tissue evidence="4">Tentacle</tissue>
    </source>
</reference>
<dbReference type="GO" id="GO:0005737">
    <property type="term" value="C:cytoplasm"/>
    <property type="evidence" value="ECO:0007669"/>
    <property type="project" value="TreeGrafter"/>
</dbReference>
<evidence type="ECO:0000256" key="1">
    <source>
        <dbReference type="ARBA" id="ARBA00005361"/>
    </source>
</evidence>
<gene>
    <name evidence="4" type="primary">LOC116303401</name>
</gene>
<dbReference type="Gene3D" id="3.30.1140.40">
    <property type="entry name" value="Tctex-1"/>
    <property type="match status" value="1"/>
</dbReference>
<dbReference type="AlphaFoldDB" id="A0A6P8IPG0"/>
<evidence type="ECO:0000313" key="3">
    <source>
        <dbReference type="Proteomes" id="UP000515163"/>
    </source>
</evidence>
<dbReference type="InParanoid" id="A0A6P8IPG0"/>
<dbReference type="PANTHER" id="PTHR21255">
    <property type="entry name" value="T-COMPLEX-ASSOCIATED-TESTIS-EXPRESSED 1/ DYNEIN LIGHT CHAIN"/>
    <property type="match status" value="1"/>
</dbReference>
<dbReference type="OrthoDB" id="10248487at2759"/>
<dbReference type="KEGG" id="aten:116303401"/>
<dbReference type="RefSeq" id="XP_031568784.1">
    <property type="nucleotide sequence ID" value="XM_031712924.1"/>
</dbReference>
<evidence type="ECO:0000256" key="2">
    <source>
        <dbReference type="SAM" id="MobiDB-lite"/>
    </source>
</evidence>
<feature type="region of interest" description="Disordered" evidence="2">
    <location>
        <begin position="51"/>
        <end position="75"/>
    </location>
</feature>
<dbReference type="GO" id="GO:0045505">
    <property type="term" value="F:dynein intermediate chain binding"/>
    <property type="evidence" value="ECO:0007669"/>
    <property type="project" value="TreeGrafter"/>
</dbReference>
<dbReference type="GO" id="GO:0005868">
    <property type="term" value="C:cytoplasmic dynein complex"/>
    <property type="evidence" value="ECO:0007669"/>
    <property type="project" value="TreeGrafter"/>
</dbReference>
<keyword evidence="3" id="KW-1185">Reference proteome</keyword>
<organism evidence="3 4">
    <name type="scientific">Actinia tenebrosa</name>
    <name type="common">Australian red waratah sea anemone</name>
    <dbReference type="NCBI Taxonomy" id="6105"/>
    <lineage>
        <taxon>Eukaryota</taxon>
        <taxon>Metazoa</taxon>
        <taxon>Cnidaria</taxon>
        <taxon>Anthozoa</taxon>
        <taxon>Hexacorallia</taxon>
        <taxon>Actiniaria</taxon>
        <taxon>Actiniidae</taxon>
        <taxon>Actinia</taxon>
    </lineage>
</organism>
<comment type="similarity">
    <text evidence="1">Belongs to the dynein light chain Tctex-type family.</text>
</comment>
<sequence>MDQDTPRQTGHAANRGRTSSFSSRSDESVKKVSIGGATSLAATRRISIASHHSSHMQTSLKKIRMNEEAASSDARRRNVKYENTYRLEPKVKFPVIKVRKIIKDVLSTLNGHTYDPKESSFVSKLLSKRILDEVRLLNIERYKLVCLMSIGSKSRQGLRIASRCLWNTENDTFVSETLDTQSFYAIATVYATYYE</sequence>
<dbReference type="GO" id="GO:0007018">
    <property type="term" value="P:microtubule-based movement"/>
    <property type="evidence" value="ECO:0007669"/>
    <property type="project" value="TreeGrafter"/>
</dbReference>
<dbReference type="Proteomes" id="UP000515163">
    <property type="component" value="Unplaced"/>
</dbReference>
<evidence type="ECO:0000313" key="4">
    <source>
        <dbReference type="RefSeq" id="XP_031568784.1"/>
    </source>
</evidence>
<proteinExistence type="inferred from homology"/>
<dbReference type="GeneID" id="116303401"/>
<name>A0A6P8IPG0_ACTTE</name>
<dbReference type="InterPro" id="IPR038586">
    <property type="entry name" value="Tctex-1-like_sf"/>
</dbReference>
<feature type="region of interest" description="Disordered" evidence="2">
    <location>
        <begin position="1"/>
        <end position="31"/>
    </location>
</feature>
<protein>
    <submittedName>
        <fullName evidence="4">Tctex1 domain-containing protein 1-like</fullName>
    </submittedName>
</protein>
<dbReference type="InterPro" id="IPR005334">
    <property type="entry name" value="Tctex-1-like"/>
</dbReference>
<accession>A0A6P8IPG0</accession>